<dbReference type="SUPFAM" id="SSF82185">
    <property type="entry name" value="Histone H3 K4-specific methyltransferase SET7/9 N-terminal domain"/>
    <property type="match status" value="2"/>
</dbReference>
<dbReference type="Pfam" id="PF07661">
    <property type="entry name" value="MORN_2"/>
    <property type="match status" value="3"/>
</dbReference>
<dbReference type="AlphaFoldDB" id="S4WAA7"/>
<reference evidence="1" key="1">
    <citation type="journal article" date="2014" name="ISME J.">
        <title>Genomic properties of Marine Group A bacteria indicate a role in the marine sulfur cycle.</title>
        <authorList>
            <person name="Wright J.J."/>
            <person name="Mewis K."/>
            <person name="Hanson N.W."/>
            <person name="Konwar K.M."/>
            <person name="Maas K.R."/>
            <person name="Hallam S.J."/>
        </authorList>
    </citation>
    <scope>NUCLEOTIDE SEQUENCE</scope>
</reference>
<sequence>MENGLYTIKFSDEPISGKVYGYFGEESSPKRVYVGNMVNGKKEGNWKSYYHSTGKKKYDENYKDGKLDELRTEWYENGNIKSITSHKETRNRIVKVKYVEYYENGWKENEGNEWNENRKDWNEWTEWYENGQKSSERTWDEKEDGLWTYFYENGQKYLEKTYKVGKEISSKCWDKDGNECECGQYWWEGCK</sequence>
<accession>S4WAA7</accession>
<dbReference type="EMBL" id="KF170423">
    <property type="protein sequence ID" value="AGO88050.1"/>
    <property type="molecule type" value="Genomic_DNA"/>
</dbReference>
<proteinExistence type="predicted"/>
<evidence type="ECO:0000313" key="1">
    <source>
        <dbReference type="EMBL" id="AGO88050.1"/>
    </source>
</evidence>
<dbReference type="InterPro" id="IPR011652">
    <property type="entry name" value="MORN_2"/>
</dbReference>
<organism evidence="1">
    <name type="scientific">uncultured bacterium 125003-E23</name>
    <dbReference type="NCBI Taxonomy" id="1343839"/>
    <lineage>
        <taxon>Bacteria</taxon>
        <taxon>environmental samples</taxon>
    </lineage>
</organism>
<name>S4WAA7_9BACT</name>
<dbReference type="Gene3D" id="3.90.930.1">
    <property type="match status" value="1"/>
</dbReference>
<protein>
    <submittedName>
        <fullName evidence="1">Uncharacterized protein</fullName>
    </submittedName>
</protein>